<name>A0A3M0GFN8_9ACTN</name>
<reference evidence="2 3" key="1">
    <citation type="submission" date="2018-10" db="EMBL/GenBank/DDBJ databases">
        <title>Tessaracoccus antarcticuss sp. nov., isolated from sediment.</title>
        <authorList>
            <person name="Zhou L.Y."/>
            <person name="Du Z.J."/>
        </authorList>
    </citation>
    <scope>NUCLEOTIDE SEQUENCE [LARGE SCALE GENOMIC DNA]</scope>
    <source>
        <strain evidence="2 3">JDX10</strain>
    </source>
</reference>
<feature type="region of interest" description="Disordered" evidence="1">
    <location>
        <begin position="414"/>
        <end position="433"/>
    </location>
</feature>
<protein>
    <submittedName>
        <fullName evidence="2">Uncharacterized protein</fullName>
    </submittedName>
</protein>
<keyword evidence="3" id="KW-1185">Reference proteome</keyword>
<evidence type="ECO:0000313" key="3">
    <source>
        <dbReference type="Proteomes" id="UP000275256"/>
    </source>
</evidence>
<evidence type="ECO:0000313" key="2">
    <source>
        <dbReference type="EMBL" id="RMB61512.1"/>
    </source>
</evidence>
<dbReference type="RefSeq" id="WP_121900059.1">
    <property type="nucleotide sequence ID" value="NZ_REFW01000001.1"/>
</dbReference>
<dbReference type="OrthoDB" id="9757728at2"/>
<comment type="caution">
    <text evidence="2">The sequence shown here is derived from an EMBL/GenBank/DDBJ whole genome shotgun (WGS) entry which is preliminary data.</text>
</comment>
<dbReference type="EMBL" id="REFW01000001">
    <property type="protein sequence ID" value="RMB61512.1"/>
    <property type="molecule type" value="Genomic_DNA"/>
</dbReference>
<proteinExistence type="predicted"/>
<gene>
    <name evidence="2" type="ORF">EAX62_02395</name>
</gene>
<dbReference type="Proteomes" id="UP000275256">
    <property type="component" value="Unassembled WGS sequence"/>
</dbReference>
<accession>A0A3M0GFN8</accession>
<sequence length="1409" mass="150092">MSAVNDLTAHARDAVEEAAALLATLESTLAKTPGWLRVGDPGRHADPPDAAAAQEAADLTARIGRVREALLTFEDRVERAIGQPPPDIWAFMDFSEWLAGLPVDDPQRLLDELVTSPERLLEDPPAMSLATAQAILNYVAGNGGEVGDGQAFQQGVPLDATDLADLHATGWRQRHSGVAVASPGWDVLLPVRLETRFFPPEPDAAPGAPEAVWRLRVRVEPDAPSMARQPAPVSRLEGRLVAVCWSEAGGGLDGEQGAAAHRKLAAAVSGGRADYLLRTVPVVRTGDAFTPSEEYPETPVPNTTALVALPRVLEIWGGAADAPSKLLTLEPVRETIAAEASVESVARPDEAGQTPRRWWNSYAAAQNVNLAGEIPFGNARPYLEVLLCIGYDDDPVSADPSVLFTTHADTGRVGTLPPLTPTTTLAGSPTTDLGSDPAPWLQTARAGASAVAGLSGALTGQPVWPGVPEPDGELAHVATVLTQALWPVLWQRTLKDVARAGDEVWRLGEWAVRHLHTFGPYPVLRIGDLPYGVLPISDYDRWTRRLPAGRLWAGDPLAEQIPLVGLPVVDKPLLAAALRQGTAAGADVDGLLEVLEHIPTSRMYGSRQVPPMLIYAALRAAFELVGPAETVKEWEDQFGYLRSHWHPGPSRRYSPILDVEPWPQRVDHEYGELLRTFLDATWGLLAEADDASDGWRLHGDPPAVLARLVRHSLLLTQAEVVRLAPPGAVRGPVEMVFDIDGIDELYRLASGTSINHGGRVVELPDFVGPLIARAAADPRADVVCRQFEDVRAAVEVLTKVDPALTERVLPAVLDLTGHRTDAWWTGLAHRRLTALMAAGGRPRLGCYGWVDDLSPSEDPTAPTTAGLLHAPGYTQAVSAAVLRDQAVHHADDAQWNITLTSGTVRVAAGLVEQVRSGVHLSEALGREVERRAGDPALVLLLRQEFPARPEWEGRRVCDGQQVLAATVLPGGIDPAGFDDLRAALDAYSDLLVTDAIHDVVEGRIEAAAEALEAAAGLGAPPEFRLLRTQRSGSTVKTSVQAALPWEDTWADPDTLDARSPVAVADPALAALLAVELGDPVDWTWAGAAGPTSLAESGLGVADAVMVPRTLIGGDQPGSAAATAWDRLSRICGALGGPEPGEGSAPLLRLRLGRLRAMAADLLVELSAPLPDTGALTRRWGLPEDSATASLELTGRLGHLPDEVSDADADAIEVARRIRDLLPSVLALPLACPRPVPEVHQPFDDAAWLEVVAAVRPAMARLELLQLSATTPWSATASDGDPIWQRGGEKTAHRDLTLTFTTGAIAGQAAVVPIDTWAETVPSRHHTTWAAFGYDAPRARPPQAILLALPADVDAPDQAVDILGSVLQARRLARVRSVRAPMPPELSLMLPAALLVDSVITAGTMLVEDL</sequence>
<organism evidence="2 3">
    <name type="scientific">Tessaracoccus antarcticus</name>
    <dbReference type="NCBI Taxonomy" id="2479848"/>
    <lineage>
        <taxon>Bacteria</taxon>
        <taxon>Bacillati</taxon>
        <taxon>Actinomycetota</taxon>
        <taxon>Actinomycetes</taxon>
        <taxon>Propionibacteriales</taxon>
        <taxon>Propionibacteriaceae</taxon>
        <taxon>Tessaracoccus</taxon>
    </lineage>
</organism>
<evidence type="ECO:0000256" key="1">
    <source>
        <dbReference type="SAM" id="MobiDB-lite"/>
    </source>
</evidence>
<feature type="compositionally biased region" description="Low complexity" evidence="1">
    <location>
        <begin position="415"/>
        <end position="433"/>
    </location>
</feature>